<evidence type="ECO:0000256" key="8">
    <source>
        <dbReference type="HAMAP-Rule" id="MF_00087"/>
    </source>
</evidence>
<dbReference type="InterPro" id="IPR015896">
    <property type="entry name" value="4pyrrol_synth_GluRdtase_dimer"/>
</dbReference>
<gene>
    <name evidence="8 13" type="primary">hemA</name>
    <name evidence="13" type="ORF">RE431_12410</name>
</gene>
<dbReference type="InterPro" id="IPR006151">
    <property type="entry name" value="Shikm_DH/Glu-tRNA_Rdtase"/>
</dbReference>
<comment type="pathway">
    <text evidence="1 8 9">Porphyrin-containing compound metabolism; protoporphyrin-IX biosynthesis; 5-aminolevulinate from L-glutamyl-tRNA(Glu): step 1/2.</text>
</comment>
<dbReference type="InterPro" id="IPR015895">
    <property type="entry name" value="4pyrrol_synth_GluRdtase_N"/>
</dbReference>
<dbReference type="PANTHER" id="PTHR43013:SF1">
    <property type="entry name" value="GLUTAMYL-TRNA REDUCTASE"/>
    <property type="match status" value="1"/>
</dbReference>
<evidence type="ECO:0000313" key="14">
    <source>
        <dbReference type="Proteomes" id="UP001257234"/>
    </source>
</evidence>
<dbReference type="EC" id="1.2.1.70" evidence="3 8"/>
<evidence type="ECO:0000256" key="4">
    <source>
        <dbReference type="ARBA" id="ARBA00022857"/>
    </source>
</evidence>
<evidence type="ECO:0000256" key="7">
    <source>
        <dbReference type="ARBA" id="ARBA00047464"/>
    </source>
</evidence>
<reference evidence="14" key="1">
    <citation type="submission" date="2023-07" db="EMBL/GenBank/DDBJ databases">
        <title>Christiangramia sp. SM2212., a novel bacterium of the family Flavobacteriaceae isolated from the sea sediment.</title>
        <authorList>
            <person name="Wang J."/>
            <person name="Zhang X."/>
        </authorList>
    </citation>
    <scope>NUCLEOTIDE SEQUENCE [LARGE SCALE GENOMIC DNA]</scope>
    <source>
        <strain evidence="14">SM2212</strain>
    </source>
</reference>
<evidence type="ECO:0000259" key="10">
    <source>
        <dbReference type="Pfam" id="PF00745"/>
    </source>
</evidence>
<keyword evidence="6 8" id="KW-0627">Porphyrin biosynthesis</keyword>
<protein>
    <recommendedName>
        <fullName evidence="3 8">Glutamyl-tRNA reductase</fullName>
        <shortName evidence="8">GluTR</shortName>
        <ecNumber evidence="3 8">1.2.1.70</ecNumber>
    </recommendedName>
</protein>
<evidence type="ECO:0000256" key="5">
    <source>
        <dbReference type="ARBA" id="ARBA00023002"/>
    </source>
</evidence>
<feature type="site" description="Important for activity" evidence="8">
    <location>
        <position position="103"/>
    </location>
</feature>
<comment type="function">
    <text evidence="8">Catalyzes the NADPH-dependent reduction of glutamyl-tRNA(Glu) to glutamate 1-semialdehyde (GSA).</text>
</comment>
<feature type="binding site" evidence="8">
    <location>
        <begin position="193"/>
        <end position="198"/>
    </location>
    <ligand>
        <name>NADP(+)</name>
        <dbReference type="ChEBI" id="CHEBI:58349"/>
    </ligand>
</feature>
<dbReference type="PROSITE" id="PS00747">
    <property type="entry name" value="GLUTR"/>
    <property type="match status" value="1"/>
</dbReference>
<name>A0ABU1EST4_9FLAO</name>
<evidence type="ECO:0000256" key="9">
    <source>
        <dbReference type="RuleBase" id="RU000584"/>
    </source>
</evidence>
<feature type="binding site" evidence="8">
    <location>
        <position position="124"/>
    </location>
    <ligand>
        <name>substrate</name>
    </ligand>
</feature>
<dbReference type="Gene3D" id="3.30.460.30">
    <property type="entry name" value="Glutamyl-tRNA reductase, N-terminal domain"/>
    <property type="match status" value="1"/>
</dbReference>
<sequence>MEDYHISRGKHFYTIGLSYKKADAEIRGHFSLTEESKQKLLEQAKDEGIDGILVTSTCNRTEIYGFAQHPFQLIKLLCEHTHGTVEEFEKVAYVYKNKQAISHIFKVGTGLDSQILGDFEIISQLKVAFVRSKKLGLVNAFLERLVNAVIQASKRIKNETEISSGATSVSFASVQYILKHIESVSEKNILLFGTGKIGRNTCENLVKHTRNNHITLINRTKDKAEKIAGKFNLIVKDYADLQAEIRNSDILIVATGAQNPTISKELIYPKKELLVLDLSIPKNVSDDVNELENVRLIHLDHLSQMTDETLERRKQFIPQAKEIIAEVEEDFNQWLETRKFAPTIKALKKKLKMMKDAELDFQRKKITDFNDEQAEIVSNRIIQKIMKHFANHLKGDSETTDESLELIQKVFQLEEVRK</sequence>
<feature type="binding site" evidence="8">
    <location>
        <position position="113"/>
    </location>
    <ligand>
        <name>substrate</name>
    </ligand>
</feature>
<proteinExistence type="inferred from homology"/>
<accession>A0ABU1EST4</accession>
<evidence type="ECO:0000256" key="6">
    <source>
        <dbReference type="ARBA" id="ARBA00023244"/>
    </source>
</evidence>
<comment type="miscellaneous">
    <text evidence="8">During catalysis, the active site Cys acts as a nucleophile attacking the alpha-carbonyl group of tRNA-bound glutamate with the formation of a thioester intermediate between enzyme and glutamate, and the concomitant release of tRNA(Glu). The thioester intermediate is finally reduced by direct hydride transfer from NADPH, to form the product GSA.</text>
</comment>
<keyword evidence="5 8" id="KW-0560">Oxidoreductase</keyword>
<dbReference type="NCBIfam" id="TIGR01035">
    <property type="entry name" value="hemA"/>
    <property type="match status" value="1"/>
</dbReference>
<dbReference type="SUPFAM" id="SSF69075">
    <property type="entry name" value="Glutamyl tRNA-reductase dimerization domain"/>
    <property type="match status" value="1"/>
</dbReference>
<feature type="binding site" evidence="8">
    <location>
        <begin position="57"/>
        <end position="60"/>
    </location>
    <ligand>
        <name>substrate</name>
    </ligand>
</feature>
<dbReference type="Pfam" id="PF05201">
    <property type="entry name" value="GlutR_N"/>
    <property type="match status" value="1"/>
</dbReference>
<dbReference type="PIRSF" id="PIRSF000445">
    <property type="entry name" value="4pyrrol_synth_GluRdtase"/>
    <property type="match status" value="1"/>
</dbReference>
<dbReference type="SUPFAM" id="SSF69742">
    <property type="entry name" value="Glutamyl tRNA-reductase catalytic, N-terminal domain"/>
    <property type="match status" value="1"/>
</dbReference>
<comment type="catalytic activity">
    <reaction evidence="7 8 9">
        <text>(S)-4-amino-5-oxopentanoate + tRNA(Glu) + NADP(+) = L-glutamyl-tRNA(Glu) + NADPH + H(+)</text>
        <dbReference type="Rhea" id="RHEA:12344"/>
        <dbReference type="Rhea" id="RHEA-COMP:9663"/>
        <dbReference type="Rhea" id="RHEA-COMP:9680"/>
        <dbReference type="ChEBI" id="CHEBI:15378"/>
        <dbReference type="ChEBI" id="CHEBI:57501"/>
        <dbReference type="ChEBI" id="CHEBI:57783"/>
        <dbReference type="ChEBI" id="CHEBI:58349"/>
        <dbReference type="ChEBI" id="CHEBI:78442"/>
        <dbReference type="ChEBI" id="CHEBI:78520"/>
        <dbReference type="EC" id="1.2.1.70"/>
    </reaction>
</comment>
<dbReference type="Proteomes" id="UP001257234">
    <property type="component" value="Unassembled WGS sequence"/>
</dbReference>
<dbReference type="Pfam" id="PF01488">
    <property type="entry name" value="Shikimate_DH"/>
    <property type="match status" value="1"/>
</dbReference>
<dbReference type="EMBL" id="JAVJIU010000004">
    <property type="protein sequence ID" value="MDR5591442.1"/>
    <property type="molecule type" value="Genomic_DNA"/>
</dbReference>
<evidence type="ECO:0000259" key="11">
    <source>
        <dbReference type="Pfam" id="PF01488"/>
    </source>
</evidence>
<evidence type="ECO:0000313" key="13">
    <source>
        <dbReference type="EMBL" id="MDR5591442.1"/>
    </source>
</evidence>
<dbReference type="InterPro" id="IPR000343">
    <property type="entry name" value="4pyrrol_synth_GluRdtase"/>
</dbReference>
<keyword evidence="4 8" id="KW-0521">NADP</keyword>
<comment type="subunit">
    <text evidence="8">Homodimer.</text>
</comment>
<evidence type="ECO:0000256" key="2">
    <source>
        <dbReference type="ARBA" id="ARBA00005916"/>
    </source>
</evidence>
<feature type="binding site" evidence="8">
    <location>
        <begin position="118"/>
        <end position="120"/>
    </location>
    <ligand>
        <name>substrate</name>
    </ligand>
</feature>
<dbReference type="InterPro" id="IPR036291">
    <property type="entry name" value="NAD(P)-bd_dom_sf"/>
</dbReference>
<dbReference type="SUPFAM" id="SSF51735">
    <property type="entry name" value="NAD(P)-binding Rossmann-fold domains"/>
    <property type="match status" value="1"/>
</dbReference>
<keyword evidence="14" id="KW-1185">Reference proteome</keyword>
<comment type="caution">
    <text evidence="13">The sequence shown here is derived from an EMBL/GenBank/DDBJ whole genome shotgun (WGS) entry which is preliminary data.</text>
</comment>
<dbReference type="Gene3D" id="3.40.50.720">
    <property type="entry name" value="NAD(P)-binding Rossmann-like Domain"/>
    <property type="match status" value="1"/>
</dbReference>
<feature type="domain" description="Glutamyl-tRNA reductase N-terminal" evidence="12">
    <location>
        <begin position="15"/>
        <end position="160"/>
    </location>
</feature>
<feature type="domain" description="Tetrapyrrole biosynthesis glutamyl-tRNA reductase dimerisation" evidence="10">
    <location>
        <begin position="319"/>
        <end position="413"/>
    </location>
</feature>
<dbReference type="GO" id="GO:0008883">
    <property type="term" value="F:glutamyl-tRNA reductase activity"/>
    <property type="evidence" value="ECO:0007669"/>
    <property type="project" value="UniProtKB-EC"/>
</dbReference>
<dbReference type="PANTHER" id="PTHR43013">
    <property type="entry name" value="GLUTAMYL-TRNA REDUCTASE"/>
    <property type="match status" value="1"/>
</dbReference>
<comment type="domain">
    <text evidence="8">Possesses an unusual extended V-shaped dimeric structure with each monomer consisting of three distinct domains arranged along a curved 'spinal' alpha-helix. The N-terminal catalytic domain specifically recognizes the glutamate moiety of the substrate. The second domain is the NADPH-binding domain, and the third C-terminal domain is responsible for dimerization.</text>
</comment>
<dbReference type="RefSeq" id="WP_309562303.1">
    <property type="nucleotide sequence ID" value="NZ_JAVJIU010000004.1"/>
</dbReference>
<feature type="domain" description="Quinate/shikimate 5-dehydrogenase/glutamyl-tRNA reductase" evidence="11">
    <location>
        <begin position="179"/>
        <end position="304"/>
    </location>
</feature>
<feature type="active site" description="Nucleophile" evidence="8">
    <location>
        <position position="58"/>
    </location>
</feature>
<dbReference type="Pfam" id="PF00745">
    <property type="entry name" value="GlutR_dimer"/>
    <property type="match status" value="1"/>
</dbReference>
<dbReference type="HAMAP" id="MF_00087">
    <property type="entry name" value="Glu_tRNA_reductase"/>
    <property type="match status" value="1"/>
</dbReference>
<dbReference type="InterPro" id="IPR036453">
    <property type="entry name" value="GluRdtase_dimer_dom_sf"/>
</dbReference>
<evidence type="ECO:0000256" key="1">
    <source>
        <dbReference type="ARBA" id="ARBA00005059"/>
    </source>
</evidence>
<organism evidence="13 14">
    <name type="scientific">Christiangramia sediminicola</name>
    <dbReference type="NCBI Taxonomy" id="3073267"/>
    <lineage>
        <taxon>Bacteria</taxon>
        <taxon>Pseudomonadati</taxon>
        <taxon>Bacteroidota</taxon>
        <taxon>Flavobacteriia</taxon>
        <taxon>Flavobacteriales</taxon>
        <taxon>Flavobacteriaceae</taxon>
        <taxon>Christiangramia</taxon>
    </lineage>
</organism>
<evidence type="ECO:0000256" key="3">
    <source>
        <dbReference type="ARBA" id="ARBA00012970"/>
    </source>
</evidence>
<comment type="similarity">
    <text evidence="2 8 9">Belongs to the glutamyl-tRNA reductase family.</text>
</comment>
<dbReference type="InterPro" id="IPR018214">
    <property type="entry name" value="GluRdtase_CS"/>
</dbReference>
<dbReference type="InterPro" id="IPR036343">
    <property type="entry name" value="GluRdtase_N_sf"/>
</dbReference>
<evidence type="ECO:0000259" key="12">
    <source>
        <dbReference type="Pfam" id="PF05201"/>
    </source>
</evidence>